<dbReference type="InterPro" id="IPR001509">
    <property type="entry name" value="Epimerase_deHydtase"/>
</dbReference>
<sequence>MRIAVTGGAGFIGSHLVKALLERGDEVHVLDNFATGRPEYVHPGAVLHEVDIAGEEARTALAAIGAEVVYHLAAQADVQQSIRNPRLDADVNVRGTINVLDGCRDGQTRKIVFASTSGVYGNPPKLPLREQDPAEPVSFYALSKLTAESYVRLYGTLFGLEHTVLRYGNVYGPLQTAKGEGGVVALFMSRLRQGQPLHVHGDGEQTRDFVFVRDVVEANLAAAEKGAGETIHVSTARRVSVNELVAELRKLHAGEVAVSHGPARPGDIVHSCLDNAAAARLLGWKPRTALRDGLEATYRYWMNV</sequence>
<name>A0ABW2V372_9BACL</name>
<protein>
    <submittedName>
        <fullName evidence="3">NAD-dependent epimerase/dehydratase family protein</fullName>
    </submittedName>
</protein>
<accession>A0ABW2V372</accession>
<evidence type="ECO:0000256" key="1">
    <source>
        <dbReference type="ARBA" id="ARBA00007637"/>
    </source>
</evidence>
<dbReference type="PANTHER" id="PTHR43000">
    <property type="entry name" value="DTDP-D-GLUCOSE 4,6-DEHYDRATASE-RELATED"/>
    <property type="match status" value="1"/>
</dbReference>
<dbReference type="Gene3D" id="3.90.25.10">
    <property type="entry name" value="UDP-galactose 4-epimerase, domain 1"/>
    <property type="match status" value="1"/>
</dbReference>
<dbReference type="InterPro" id="IPR036291">
    <property type="entry name" value="NAD(P)-bd_dom_sf"/>
</dbReference>
<evidence type="ECO:0000313" key="3">
    <source>
        <dbReference type="EMBL" id="MFC7750607.1"/>
    </source>
</evidence>
<dbReference type="Pfam" id="PF01370">
    <property type="entry name" value="Epimerase"/>
    <property type="match status" value="1"/>
</dbReference>
<reference evidence="4" key="1">
    <citation type="journal article" date="2019" name="Int. J. Syst. Evol. Microbiol.">
        <title>The Global Catalogue of Microorganisms (GCM) 10K type strain sequencing project: providing services to taxonomists for standard genome sequencing and annotation.</title>
        <authorList>
            <consortium name="The Broad Institute Genomics Platform"/>
            <consortium name="The Broad Institute Genome Sequencing Center for Infectious Disease"/>
            <person name="Wu L."/>
            <person name="Ma J."/>
        </authorList>
    </citation>
    <scope>NUCLEOTIDE SEQUENCE [LARGE SCALE GENOMIC DNA]</scope>
    <source>
        <strain evidence="4">JCM 18657</strain>
    </source>
</reference>
<comment type="similarity">
    <text evidence="1">Belongs to the NAD(P)-dependent epimerase/dehydratase family.</text>
</comment>
<feature type="domain" description="NAD-dependent epimerase/dehydratase" evidence="2">
    <location>
        <begin position="3"/>
        <end position="230"/>
    </location>
</feature>
<dbReference type="Gene3D" id="3.40.50.720">
    <property type="entry name" value="NAD(P)-binding Rossmann-like Domain"/>
    <property type="match status" value="1"/>
</dbReference>
<dbReference type="EMBL" id="JBHTGQ010000026">
    <property type="protein sequence ID" value="MFC7750607.1"/>
    <property type="molecule type" value="Genomic_DNA"/>
</dbReference>
<evidence type="ECO:0000313" key="4">
    <source>
        <dbReference type="Proteomes" id="UP001596528"/>
    </source>
</evidence>
<gene>
    <name evidence="3" type="ORF">ACFQWB_11825</name>
</gene>
<organism evidence="3 4">
    <name type="scientific">Paenibacillus thermoaerophilus</name>
    <dbReference type="NCBI Taxonomy" id="1215385"/>
    <lineage>
        <taxon>Bacteria</taxon>
        <taxon>Bacillati</taxon>
        <taxon>Bacillota</taxon>
        <taxon>Bacilli</taxon>
        <taxon>Bacillales</taxon>
        <taxon>Paenibacillaceae</taxon>
        <taxon>Paenibacillus</taxon>
    </lineage>
</organism>
<dbReference type="SUPFAM" id="SSF51735">
    <property type="entry name" value="NAD(P)-binding Rossmann-fold domains"/>
    <property type="match status" value="1"/>
</dbReference>
<evidence type="ECO:0000259" key="2">
    <source>
        <dbReference type="Pfam" id="PF01370"/>
    </source>
</evidence>
<proteinExistence type="inferred from homology"/>
<dbReference type="RefSeq" id="WP_138788738.1">
    <property type="nucleotide sequence ID" value="NZ_JBHTGQ010000026.1"/>
</dbReference>
<dbReference type="Proteomes" id="UP001596528">
    <property type="component" value="Unassembled WGS sequence"/>
</dbReference>
<comment type="caution">
    <text evidence="3">The sequence shown here is derived from an EMBL/GenBank/DDBJ whole genome shotgun (WGS) entry which is preliminary data.</text>
</comment>
<keyword evidence="4" id="KW-1185">Reference proteome</keyword>